<dbReference type="EMBL" id="QGKX02000088">
    <property type="protein sequence ID" value="KAF3585192.1"/>
    <property type="molecule type" value="Genomic_DNA"/>
</dbReference>
<dbReference type="AlphaFoldDB" id="A0A8S9RYG4"/>
<organism evidence="1 2">
    <name type="scientific">Brassica cretica</name>
    <name type="common">Mustard</name>
    <dbReference type="NCBI Taxonomy" id="69181"/>
    <lineage>
        <taxon>Eukaryota</taxon>
        <taxon>Viridiplantae</taxon>
        <taxon>Streptophyta</taxon>
        <taxon>Embryophyta</taxon>
        <taxon>Tracheophyta</taxon>
        <taxon>Spermatophyta</taxon>
        <taxon>Magnoliopsida</taxon>
        <taxon>eudicotyledons</taxon>
        <taxon>Gunneridae</taxon>
        <taxon>Pentapetalae</taxon>
        <taxon>rosids</taxon>
        <taxon>malvids</taxon>
        <taxon>Brassicales</taxon>
        <taxon>Brassicaceae</taxon>
        <taxon>Brassiceae</taxon>
        <taxon>Brassica</taxon>
    </lineage>
</organism>
<protein>
    <submittedName>
        <fullName evidence="1">Uncharacterized protein</fullName>
    </submittedName>
</protein>
<evidence type="ECO:0000313" key="1">
    <source>
        <dbReference type="EMBL" id="KAF3585192.1"/>
    </source>
</evidence>
<dbReference type="Proteomes" id="UP000712600">
    <property type="component" value="Unassembled WGS sequence"/>
</dbReference>
<accession>A0A8S9RYG4</accession>
<evidence type="ECO:0000313" key="2">
    <source>
        <dbReference type="Proteomes" id="UP000712600"/>
    </source>
</evidence>
<comment type="caution">
    <text evidence="1">The sequence shown here is derived from an EMBL/GenBank/DDBJ whole genome shotgun (WGS) entry which is preliminary data.</text>
</comment>
<proteinExistence type="predicted"/>
<sequence length="63" mass="7030">MSGTMKDKFAALTAPMANAYANAVVVNKIENLVATFCHEKSTETSPRFLCLNRKDNDNFYQTP</sequence>
<gene>
    <name evidence="1" type="ORF">F2Q69_00030347</name>
</gene>
<reference evidence="1" key="1">
    <citation type="submission" date="2019-12" db="EMBL/GenBank/DDBJ databases">
        <title>Genome sequencing and annotation of Brassica cretica.</title>
        <authorList>
            <person name="Studholme D.J."/>
            <person name="Sarris P."/>
        </authorList>
    </citation>
    <scope>NUCLEOTIDE SEQUENCE</scope>
    <source>
        <strain evidence="1">PFS-109/04</strain>
        <tissue evidence="1">Leaf</tissue>
    </source>
</reference>
<name>A0A8S9RYG4_BRACR</name>